<dbReference type="OrthoDB" id="2528519at2759"/>
<comment type="caution">
    <text evidence="2">The sequence shown here is derived from an EMBL/GenBank/DDBJ whole genome shotgun (WGS) entry which is preliminary data.</text>
</comment>
<keyword evidence="3" id="KW-1185">Reference proteome</keyword>
<dbReference type="InParanoid" id="A0A1Y2G0B1"/>
<gene>
    <name evidence="2" type="ORF">BCR35DRAFT_301839</name>
</gene>
<accession>A0A1Y2G0B1</accession>
<evidence type="ECO:0008006" key="4">
    <source>
        <dbReference type="Google" id="ProtNLM"/>
    </source>
</evidence>
<name>A0A1Y2G0B1_9BASI</name>
<protein>
    <recommendedName>
        <fullName evidence="4">F-box domain-containing protein</fullName>
    </recommendedName>
</protein>
<evidence type="ECO:0000256" key="1">
    <source>
        <dbReference type="SAM" id="MobiDB-lite"/>
    </source>
</evidence>
<evidence type="ECO:0000313" key="2">
    <source>
        <dbReference type="EMBL" id="ORY88307.1"/>
    </source>
</evidence>
<dbReference type="EMBL" id="MCGR01000011">
    <property type="protein sequence ID" value="ORY88307.1"/>
    <property type="molecule type" value="Genomic_DNA"/>
</dbReference>
<reference evidence="2 3" key="1">
    <citation type="submission" date="2016-07" db="EMBL/GenBank/DDBJ databases">
        <title>Pervasive Adenine N6-methylation of Active Genes in Fungi.</title>
        <authorList>
            <consortium name="DOE Joint Genome Institute"/>
            <person name="Mondo S.J."/>
            <person name="Dannebaum R.O."/>
            <person name="Kuo R.C."/>
            <person name="Labutti K."/>
            <person name="Haridas S."/>
            <person name="Kuo A."/>
            <person name="Salamov A."/>
            <person name="Ahrendt S.R."/>
            <person name="Lipzen A."/>
            <person name="Sullivan W."/>
            <person name="Andreopoulos W.B."/>
            <person name="Clum A."/>
            <person name="Lindquist E."/>
            <person name="Daum C."/>
            <person name="Ramamoorthy G.K."/>
            <person name="Gryganskyi A."/>
            <person name="Culley D."/>
            <person name="Magnuson J.K."/>
            <person name="James T.Y."/>
            <person name="O'Malley M.A."/>
            <person name="Stajich J.E."/>
            <person name="Spatafora J.W."/>
            <person name="Visel A."/>
            <person name="Grigoriev I.V."/>
        </authorList>
    </citation>
    <scope>NUCLEOTIDE SEQUENCE [LARGE SCALE GENOMIC DNA]</scope>
    <source>
        <strain evidence="2 3">62-1032</strain>
    </source>
</reference>
<dbReference type="AlphaFoldDB" id="A0A1Y2G0B1"/>
<dbReference type="SUPFAM" id="SSF81383">
    <property type="entry name" value="F-box domain"/>
    <property type="match status" value="1"/>
</dbReference>
<evidence type="ECO:0000313" key="3">
    <source>
        <dbReference type="Proteomes" id="UP000193467"/>
    </source>
</evidence>
<feature type="region of interest" description="Disordered" evidence="1">
    <location>
        <begin position="1"/>
        <end position="68"/>
    </location>
</feature>
<dbReference type="InterPro" id="IPR036047">
    <property type="entry name" value="F-box-like_dom_sf"/>
</dbReference>
<dbReference type="Proteomes" id="UP000193467">
    <property type="component" value="Unassembled WGS sequence"/>
</dbReference>
<organism evidence="2 3">
    <name type="scientific">Leucosporidium creatinivorum</name>
    <dbReference type="NCBI Taxonomy" id="106004"/>
    <lineage>
        <taxon>Eukaryota</taxon>
        <taxon>Fungi</taxon>
        <taxon>Dikarya</taxon>
        <taxon>Basidiomycota</taxon>
        <taxon>Pucciniomycotina</taxon>
        <taxon>Microbotryomycetes</taxon>
        <taxon>Leucosporidiales</taxon>
        <taxon>Leucosporidium</taxon>
    </lineage>
</organism>
<feature type="compositionally biased region" description="Polar residues" evidence="1">
    <location>
        <begin position="36"/>
        <end position="56"/>
    </location>
</feature>
<proteinExistence type="predicted"/>
<sequence>MAEHSAQMADQEAARRVRLGLPAIPSKGNAEGESAVASTSRTPSTTTQKASETRVNAQDLASAEKNRIAPVKKRAAALPSSSSRGISSSKLKLPLNIWSIIIADDSLSYFDLKCLQRVCQRFRALVRMPKLDHRLFRQRPRRDLLPHEDDSSWGEDLRGLHPILKYTNFHANKLDDFTADLHHSTGSKKFIVARHSVANEMATSPPSTTLRLAVFDEYQTVVKNSFGVTVLDVIKAAIKQWNAPCDPYQWDGLAEFASGAPMTWSDDEEEDMYGNDEKGDPTHWNVTQKTSGGAMVWREWAELFWDEELGPHLLGPPMHEMHPGDW</sequence>